<evidence type="ECO:0000313" key="1">
    <source>
        <dbReference type="EMBL" id="CAH1112916.1"/>
    </source>
</evidence>
<dbReference type="OrthoDB" id="7669876at2759"/>
<dbReference type="PANTHER" id="PTHR46704:SF9">
    <property type="entry name" value="BHLH DOMAIN-CONTAINING PROTEIN"/>
    <property type="match status" value="1"/>
</dbReference>
<accession>A0A9P0D7F4</accession>
<protein>
    <submittedName>
        <fullName evidence="1">Uncharacterized protein</fullName>
    </submittedName>
</protein>
<name>A0A9P0D7F4_9CUCU</name>
<sequence>MHMDSNLKEENDLTDLEENDCIEKVALYLRKTILNINKFKFKSKIKVEDLINSEYSIPEKLERFYKVFIAGKYIHRRNGVNCDRLANSMASDAIFCVNSGTVILSKLITYNTIKSLTNSRKGIIILNRFGHCCNYNTLVEEFETEATIASVDSSQISPPDIIRSPLLCTAVEFDNFDRFVDTLNGKETLHDTVGIIYQNVNNNVQEELNVDNASNNSEETLPGP</sequence>
<dbReference type="PANTHER" id="PTHR46704">
    <property type="entry name" value="CXC DOMAIN-CONTAINING PROTEIN-RELATED"/>
    <property type="match status" value="1"/>
</dbReference>
<dbReference type="Proteomes" id="UP001153636">
    <property type="component" value="Chromosome 7"/>
</dbReference>
<organism evidence="1 2">
    <name type="scientific">Psylliodes chrysocephalus</name>
    <dbReference type="NCBI Taxonomy" id="3402493"/>
    <lineage>
        <taxon>Eukaryota</taxon>
        <taxon>Metazoa</taxon>
        <taxon>Ecdysozoa</taxon>
        <taxon>Arthropoda</taxon>
        <taxon>Hexapoda</taxon>
        <taxon>Insecta</taxon>
        <taxon>Pterygota</taxon>
        <taxon>Neoptera</taxon>
        <taxon>Endopterygota</taxon>
        <taxon>Coleoptera</taxon>
        <taxon>Polyphaga</taxon>
        <taxon>Cucujiformia</taxon>
        <taxon>Chrysomeloidea</taxon>
        <taxon>Chrysomelidae</taxon>
        <taxon>Galerucinae</taxon>
        <taxon>Alticini</taxon>
        <taxon>Psylliodes</taxon>
    </lineage>
</organism>
<proteinExistence type="predicted"/>
<dbReference type="EMBL" id="OV651819">
    <property type="protein sequence ID" value="CAH1112916.1"/>
    <property type="molecule type" value="Genomic_DNA"/>
</dbReference>
<dbReference type="AlphaFoldDB" id="A0A9P0D7F4"/>
<evidence type="ECO:0000313" key="2">
    <source>
        <dbReference type="Proteomes" id="UP001153636"/>
    </source>
</evidence>
<gene>
    <name evidence="1" type="ORF">PSYICH_LOCUS13417</name>
</gene>
<keyword evidence="2" id="KW-1185">Reference proteome</keyword>
<reference evidence="1" key="1">
    <citation type="submission" date="2022-01" db="EMBL/GenBank/DDBJ databases">
        <authorList>
            <person name="King R."/>
        </authorList>
    </citation>
    <scope>NUCLEOTIDE SEQUENCE</scope>
</reference>